<evidence type="ECO:0000313" key="3">
    <source>
        <dbReference type="Proteomes" id="UP000276133"/>
    </source>
</evidence>
<dbReference type="STRING" id="10195.A0A3M7PPC0"/>
<sequence>MSLKKKVSDKHIYGKHPMIVCNDKEIDLDYRKIKIWENWEDVDLVLCIKQSTIISDRIYTKWIPNRHVAFGMICGIKRIHAYGFFHKDIKPDNVLITNDFNAKIADFGTAKIIMDNETKFTASATYSYTPPEFYKFLSGDTKPNLNDLQRIDIFSLGLTLVEIFKGTHGRKDSKIGPIVIKIPPEYFQELINVANKFKNLNSYDIDEKFQIIDESCILFQRDFTIKENKFIKKLVKPPRVRADSLSSNLYPFSSLPKVPKLHRFFSPMHSGVTLPPPNGSY</sequence>
<dbReference type="OrthoDB" id="4062651at2759"/>
<dbReference type="Gene3D" id="1.10.510.10">
    <property type="entry name" value="Transferase(Phosphotransferase) domain 1"/>
    <property type="match status" value="1"/>
</dbReference>
<feature type="domain" description="Protein kinase" evidence="1">
    <location>
        <begin position="1"/>
        <end position="265"/>
    </location>
</feature>
<dbReference type="GO" id="GO:0044773">
    <property type="term" value="P:mitotic DNA damage checkpoint signaling"/>
    <property type="evidence" value="ECO:0007669"/>
    <property type="project" value="TreeGrafter"/>
</dbReference>
<name>A0A3M7PPC0_BRAPC</name>
<protein>
    <submittedName>
        <fullName evidence="2">Serine threonine-kinase</fullName>
    </submittedName>
</protein>
<dbReference type="GO" id="GO:0005634">
    <property type="term" value="C:nucleus"/>
    <property type="evidence" value="ECO:0007669"/>
    <property type="project" value="TreeGrafter"/>
</dbReference>
<dbReference type="SUPFAM" id="SSF56112">
    <property type="entry name" value="Protein kinase-like (PK-like)"/>
    <property type="match status" value="1"/>
</dbReference>
<dbReference type="Pfam" id="PF00069">
    <property type="entry name" value="Pkinase"/>
    <property type="match status" value="1"/>
</dbReference>
<dbReference type="PROSITE" id="PS00108">
    <property type="entry name" value="PROTEIN_KINASE_ST"/>
    <property type="match status" value="1"/>
</dbReference>
<evidence type="ECO:0000313" key="2">
    <source>
        <dbReference type="EMBL" id="RNA00923.1"/>
    </source>
</evidence>
<keyword evidence="2" id="KW-0418">Kinase</keyword>
<accession>A0A3M7PPC0</accession>
<dbReference type="GO" id="GO:0005524">
    <property type="term" value="F:ATP binding"/>
    <property type="evidence" value="ECO:0007669"/>
    <property type="project" value="InterPro"/>
</dbReference>
<proteinExistence type="predicted"/>
<keyword evidence="2" id="KW-0808">Transferase</keyword>
<dbReference type="GO" id="GO:0004674">
    <property type="term" value="F:protein serine/threonine kinase activity"/>
    <property type="evidence" value="ECO:0007669"/>
    <property type="project" value="TreeGrafter"/>
</dbReference>
<dbReference type="PROSITE" id="PS50011">
    <property type="entry name" value="PROTEIN_KINASE_DOM"/>
    <property type="match status" value="1"/>
</dbReference>
<dbReference type="EMBL" id="REGN01009549">
    <property type="protein sequence ID" value="RNA00923.1"/>
    <property type="molecule type" value="Genomic_DNA"/>
</dbReference>
<dbReference type="InterPro" id="IPR008271">
    <property type="entry name" value="Ser/Thr_kinase_AS"/>
</dbReference>
<dbReference type="Proteomes" id="UP000276133">
    <property type="component" value="Unassembled WGS sequence"/>
</dbReference>
<dbReference type="SMART" id="SM00220">
    <property type="entry name" value="S_TKc"/>
    <property type="match status" value="1"/>
</dbReference>
<dbReference type="AlphaFoldDB" id="A0A3M7PPC0"/>
<comment type="caution">
    <text evidence="2">The sequence shown here is derived from an EMBL/GenBank/DDBJ whole genome shotgun (WGS) entry which is preliminary data.</text>
</comment>
<organism evidence="2 3">
    <name type="scientific">Brachionus plicatilis</name>
    <name type="common">Marine rotifer</name>
    <name type="synonym">Brachionus muelleri</name>
    <dbReference type="NCBI Taxonomy" id="10195"/>
    <lineage>
        <taxon>Eukaryota</taxon>
        <taxon>Metazoa</taxon>
        <taxon>Spiralia</taxon>
        <taxon>Gnathifera</taxon>
        <taxon>Rotifera</taxon>
        <taxon>Eurotatoria</taxon>
        <taxon>Monogononta</taxon>
        <taxon>Pseudotrocha</taxon>
        <taxon>Ploima</taxon>
        <taxon>Brachionidae</taxon>
        <taxon>Brachionus</taxon>
    </lineage>
</organism>
<reference evidence="2 3" key="1">
    <citation type="journal article" date="2018" name="Sci. Rep.">
        <title>Genomic signatures of local adaptation to the degree of environmental predictability in rotifers.</title>
        <authorList>
            <person name="Franch-Gras L."/>
            <person name="Hahn C."/>
            <person name="Garcia-Roger E.M."/>
            <person name="Carmona M.J."/>
            <person name="Serra M."/>
            <person name="Gomez A."/>
        </authorList>
    </citation>
    <scope>NUCLEOTIDE SEQUENCE [LARGE SCALE GENOMIC DNA]</scope>
    <source>
        <strain evidence="2">HYR1</strain>
    </source>
</reference>
<evidence type="ECO:0000259" key="1">
    <source>
        <dbReference type="PROSITE" id="PS50011"/>
    </source>
</evidence>
<dbReference type="InterPro" id="IPR011009">
    <property type="entry name" value="Kinase-like_dom_sf"/>
</dbReference>
<gene>
    <name evidence="2" type="ORF">BpHYR1_053956</name>
</gene>
<dbReference type="InterPro" id="IPR000719">
    <property type="entry name" value="Prot_kinase_dom"/>
</dbReference>
<dbReference type="PANTHER" id="PTHR44167">
    <property type="entry name" value="OVARIAN-SPECIFIC SERINE/THREONINE-PROTEIN KINASE LOK-RELATED"/>
    <property type="match status" value="1"/>
</dbReference>
<dbReference type="PANTHER" id="PTHR44167:SF24">
    <property type="entry name" value="SERINE_THREONINE-PROTEIN KINASE CHK2"/>
    <property type="match status" value="1"/>
</dbReference>
<dbReference type="GO" id="GO:0005737">
    <property type="term" value="C:cytoplasm"/>
    <property type="evidence" value="ECO:0007669"/>
    <property type="project" value="TreeGrafter"/>
</dbReference>
<keyword evidence="3" id="KW-1185">Reference proteome</keyword>